<dbReference type="Gene3D" id="3.30.200.20">
    <property type="entry name" value="Phosphorylase Kinase, domain 1"/>
    <property type="match status" value="1"/>
</dbReference>
<keyword evidence="3" id="KW-0547">Nucleotide-binding</keyword>
<dbReference type="GO" id="GO:0005634">
    <property type="term" value="C:nucleus"/>
    <property type="evidence" value="ECO:0007669"/>
    <property type="project" value="TreeGrafter"/>
</dbReference>
<keyword evidence="4 8" id="KW-0418">Kinase</keyword>
<evidence type="ECO:0000256" key="4">
    <source>
        <dbReference type="ARBA" id="ARBA00022777"/>
    </source>
</evidence>
<keyword evidence="9" id="KW-1185">Reference proteome</keyword>
<evidence type="ECO:0000256" key="1">
    <source>
        <dbReference type="ARBA" id="ARBA00022527"/>
    </source>
</evidence>
<keyword evidence="1" id="KW-0723">Serine/threonine-protein kinase</keyword>
<evidence type="ECO:0000259" key="7">
    <source>
        <dbReference type="PROSITE" id="PS50011"/>
    </source>
</evidence>
<dbReference type="PANTHER" id="PTHR24342:SF14">
    <property type="entry name" value="DEATH-ASSOCIATED PROTEIN KINASE DAPK-1"/>
    <property type="match status" value="1"/>
</dbReference>
<dbReference type="GO" id="GO:0035556">
    <property type="term" value="P:intracellular signal transduction"/>
    <property type="evidence" value="ECO:0007669"/>
    <property type="project" value="TreeGrafter"/>
</dbReference>
<gene>
    <name evidence="8" type="primary">Dapk2</name>
    <name evidence="8" type="ORF">GWK47_001645</name>
</gene>
<dbReference type="FunFam" id="1.10.510.10:FF:000571">
    <property type="entry name" value="Maternal embryonic leucine zipper kinase"/>
    <property type="match status" value="1"/>
</dbReference>
<accession>A0A8J4XSV7</accession>
<evidence type="ECO:0000313" key="8">
    <source>
        <dbReference type="EMBL" id="KAG0714231.1"/>
    </source>
</evidence>
<comment type="caution">
    <text evidence="8">The sequence shown here is derived from an EMBL/GenBank/DDBJ whole genome shotgun (WGS) entry which is preliminary data.</text>
</comment>
<dbReference type="OrthoDB" id="504170at2759"/>
<dbReference type="AlphaFoldDB" id="A0A8J4XSV7"/>
<name>A0A8J4XSV7_CHIOP</name>
<dbReference type="SUPFAM" id="SSF56112">
    <property type="entry name" value="Protein kinase-like (PK-like)"/>
    <property type="match status" value="1"/>
</dbReference>
<dbReference type="GO" id="GO:0004674">
    <property type="term" value="F:protein serine/threonine kinase activity"/>
    <property type="evidence" value="ECO:0007669"/>
    <property type="project" value="UniProtKB-KW"/>
</dbReference>
<dbReference type="PROSITE" id="PS50011">
    <property type="entry name" value="PROTEIN_KINASE_DOM"/>
    <property type="match status" value="1"/>
</dbReference>
<sequence length="756" mass="86081">MEGIEYSTQPFEELYEVYEEIGSYCKKFAKTYTPILPLKMADGKVTSDPATMCDLLLQQYNNTFSTPHDPSPVQGPHSPHSPPDKAATQPSLSDMHFTPEDIKLAIRELRPNSAAGPDGVPAIVLTKCCDVLAHPIYLLWRKSLDTENGHDISPQPHVKCLGVHPSEDGTFKHHISVTVKKAREMAGWVLRTFTSREPEVMLTLWKSLIQPHLDYCSQLWSPHQTGAIQRLEAVQRQFTRRIWGMKGLNYWERLQRLGLYSQQRRRDRYRAIYIWKILEKMVPDPNNLCGEVSHASDRNGRRCVRRALPSHASSRIKTLLAASLSHVGPRTFNVLPKEVRGVSGCSVDKFKAAPDRFLRTLPDEPPVPGYTAHCRAPNSIVDQVDLLHRDTKTTSSGGPPRLGQFAVVRRCVEKATRSEYAAKYIRKRRVASSRRGLPLEAIAREVRVLQRLDKHQNIISLHQVFDIGQHVILVLELVRGGELFEHISERERLSEEEASAFLHQMLQGLSHMHSKGIAHLDLKPENVLLLSKNRQHIKLIDFGLSREITAAHEVRDLMGTAEFVAPEIVNYEPLSLATDMWAIGVITYILLSGASPFLGDTQQETFNNVTAVDYCLDAEYFSSTSELAQNFICSLLVKDGRKRMTAQQSLNHPWISPQSRQQEEERRHAQTNLDNFKSYQARRRWKSAWVDLFIKHNTPVPSSAAVERLFSMGSDILRPKRSALTASNFEKLVFLKGNLHMLNQKKWEEEEEEEED</sequence>
<dbReference type="Pfam" id="PF00069">
    <property type="entry name" value="Pkinase"/>
    <property type="match status" value="1"/>
</dbReference>
<evidence type="ECO:0000256" key="3">
    <source>
        <dbReference type="ARBA" id="ARBA00022741"/>
    </source>
</evidence>
<dbReference type="GO" id="GO:0043065">
    <property type="term" value="P:positive regulation of apoptotic process"/>
    <property type="evidence" value="ECO:0007669"/>
    <property type="project" value="TreeGrafter"/>
</dbReference>
<organism evidence="8 9">
    <name type="scientific">Chionoecetes opilio</name>
    <name type="common">Atlantic snow crab</name>
    <name type="synonym">Cancer opilio</name>
    <dbReference type="NCBI Taxonomy" id="41210"/>
    <lineage>
        <taxon>Eukaryota</taxon>
        <taxon>Metazoa</taxon>
        <taxon>Ecdysozoa</taxon>
        <taxon>Arthropoda</taxon>
        <taxon>Crustacea</taxon>
        <taxon>Multicrustacea</taxon>
        <taxon>Malacostraca</taxon>
        <taxon>Eumalacostraca</taxon>
        <taxon>Eucarida</taxon>
        <taxon>Decapoda</taxon>
        <taxon>Pleocyemata</taxon>
        <taxon>Brachyura</taxon>
        <taxon>Eubrachyura</taxon>
        <taxon>Majoidea</taxon>
        <taxon>Majidae</taxon>
        <taxon>Chionoecetes</taxon>
    </lineage>
</organism>
<reference evidence="8" key="1">
    <citation type="submission" date="2020-07" db="EMBL/GenBank/DDBJ databases">
        <title>The High-quality genome of the commercially important snow crab, Chionoecetes opilio.</title>
        <authorList>
            <person name="Jeong J.-H."/>
            <person name="Ryu S."/>
        </authorList>
    </citation>
    <scope>NUCLEOTIDE SEQUENCE</scope>
    <source>
        <strain evidence="8">MADBK_172401_WGS</strain>
        <tissue evidence="8">Digestive gland</tissue>
    </source>
</reference>
<feature type="domain" description="Protein kinase" evidence="7">
    <location>
        <begin position="394"/>
        <end position="655"/>
    </location>
</feature>
<feature type="region of interest" description="Disordered" evidence="6">
    <location>
        <begin position="64"/>
        <end position="94"/>
    </location>
</feature>
<keyword evidence="2" id="KW-0808">Transferase</keyword>
<feature type="region of interest" description="Disordered" evidence="6">
    <location>
        <begin position="648"/>
        <end position="667"/>
    </location>
</feature>
<dbReference type="Proteomes" id="UP000770661">
    <property type="component" value="Unassembled WGS sequence"/>
</dbReference>
<dbReference type="PROSITE" id="PS00108">
    <property type="entry name" value="PROTEIN_KINASE_ST"/>
    <property type="match status" value="1"/>
</dbReference>
<evidence type="ECO:0000256" key="5">
    <source>
        <dbReference type="ARBA" id="ARBA00022840"/>
    </source>
</evidence>
<evidence type="ECO:0000256" key="6">
    <source>
        <dbReference type="SAM" id="MobiDB-lite"/>
    </source>
</evidence>
<feature type="compositionally biased region" description="Polar residues" evidence="6">
    <location>
        <begin position="648"/>
        <end position="660"/>
    </location>
</feature>
<evidence type="ECO:0000313" key="9">
    <source>
        <dbReference type="Proteomes" id="UP000770661"/>
    </source>
</evidence>
<evidence type="ECO:0000256" key="2">
    <source>
        <dbReference type="ARBA" id="ARBA00022679"/>
    </source>
</evidence>
<proteinExistence type="predicted"/>
<dbReference type="SMART" id="SM00220">
    <property type="entry name" value="S_TKc"/>
    <property type="match status" value="1"/>
</dbReference>
<dbReference type="PRINTS" id="PR01345">
    <property type="entry name" value="CERVTRCPTASE"/>
</dbReference>
<dbReference type="InterPro" id="IPR008271">
    <property type="entry name" value="Ser/Thr_kinase_AS"/>
</dbReference>
<dbReference type="GO" id="GO:0005524">
    <property type="term" value="F:ATP binding"/>
    <property type="evidence" value="ECO:0007669"/>
    <property type="project" value="UniProtKB-KW"/>
</dbReference>
<dbReference type="PANTHER" id="PTHR24342">
    <property type="entry name" value="SERINE/THREONINE-PROTEIN KINASE 17"/>
    <property type="match status" value="1"/>
</dbReference>
<dbReference type="Gene3D" id="1.10.510.10">
    <property type="entry name" value="Transferase(Phosphotransferase) domain 1"/>
    <property type="match status" value="1"/>
</dbReference>
<dbReference type="EMBL" id="JACEEZ010020705">
    <property type="protein sequence ID" value="KAG0714231.1"/>
    <property type="molecule type" value="Genomic_DNA"/>
</dbReference>
<keyword evidence="5" id="KW-0067">ATP-binding</keyword>
<protein>
    <submittedName>
        <fullName evidence="8">Death-associated protein kinase 2</fullName>
    </submittedName>
</protein>
<dbReference type="InterPro" id="IPR011009">
    <property type="entry name" value="Kinase-like_dom_sf"/>
</dbReference>
<dbReference type="InterPro" id="IPR000719">
    <property type="entry name" value="Prot_kinase_dom"/>
</dbReference>